<name>A0A2M4CAL9_9DIPT</name>
<evidence type="ECO:0000256" key="1">
    <source>
        <dbReference type="SAM" id="SignalP"/>
    </source>
</evidence>
<proteinExistence type="predicted"/>
<dbReference type="AlphaFoldDB" id="A0A2M4CAL9"/>
<feature type="signal peptide" evidence="1">
    <location>
        <begin position="1"/>
        <end position="17"/>
    </location>
</feature>
<dbReference type="EMBL" id="GGFJ01013265">
    <property type="protein sequence ID" value="MBW62406.1"/>
    <property type="molecule type" value="Transcribed_RNA"/>
</dbReference>
<evidence type="ECO:0000313" key="2">
    <source>
        <dbReference type="EMBL" id="MBW62406.1"/>
    </source>
</evidence>
<feature type="chain" id="PRO_5014766430" evidence="1">
    <location>
        <begin position="18"/>
        <end position="84"/>
    </location>
</feature>
<protein>
    <submittedName>
        <fullName evidence="2">Putative secreted protein</fullName>
    </submittedName>
</protein>
<organism evidence="2">
    <name type="scientific">Anopheles marajoara</name>
    <dbReference type="NCBI Taxonomy" id="58244"/>
    <lineage>
        <taxon>Eukaryota</taxon>
        <taxon>Metazoa</taxon>
        <taxon>Ecdysozoa</taxon>
        <taxon>Arthropoda</taxon>
        <taxon>Hexapoda</taxon>
        <taxon>Insecta</taxon>
        <taxon>Pterygota</taxon>
        <taxon>Neoptera</taxon>
        <taxon>Endopterygota</taxon>
        <taxon>Diptera</taxon>
        <taxon>Nematocera</taxon>
        <taxon>Culicoidea</taxon>
        <taxon>Culicidae</taxon>
        <taxon>Anophelinae</taxon>
        <taxon>Anopheles</taxon>
    </lineage>
</organism>
<sequence length="84" mass="9300">MVLLMLALLAICSPARQPRPQVPSFFLHPDCVLLRAASLELCSVSLGAMFRRIATPVVRLFPSLWEPPPSSPLTHRWYTGTDGV</sequence>
<keyword evidence="1" id="KW-0732">Signal</keyword>
<reference evidence="2" key="1">
    <citation type="submission" date="2018-01" db="EMBL/GenBank/DDBJ databases">
        <title>An insight into the sialome of Amazonian anophelines.</title>
        <authorList>
            <person name="Ribeiro J.M."/>
            <person name="Scarpassa V."/>
            <person name="Calvo E."/>
        </authorList>
    </citation>
    <scope>NUCLEOTIDE SEQUENCE</scope>
    <source>
        <tissue evidence="2">Salivary glands</tissue>
    </source>
</reference>
<accession>A0A2M4CAL9</accession>